<evidence type="ECO:0000256" key="3">
    <source>
        <dbReference type="ARBA" id="ARBA00023125"/>
    </source>
</evidence>
<dbReference type="CDD" id="cd08414">
    <property type="entry name" value="PBP2_LTTR_aromatics_like"/>
    <property type="match status" value="1"/>
</dbReference>
<dbReference type="PANTHER" id="PTHR30346:SF0">
    <property type="entry name" value="HCA OPERON TRANSCRIPTIONAL ACTIVATOR HCAR"/>
    <property type="match status" value="1"/>
</dbReference>
<dbReference type="Proteomes" id="UP000269157">
    <property type="component" value="Unassembled WGS sequence"/>
</dbReference>
<reference evidence="6 7" key="1">
    <citation type="submission" date="2018-10" db="EMBL/GenBank/DDBJ databases">
        <title>Genomic Encyclopedia of Archaeal and Bacterial Type Strains, Phase II (KMG-II): from individual species to whole genera.</title>
        <authorList>
            <person name="Goeker M."/>
        </authorList>
    </citation>
    <scope>NUCLEOTIDE SEQUENCE [LARGE SCALE GENOMIC DNA]</scope>
    <source>
        <strain evidence="6 7">DSM 29466</strain>
    </source>
</reference>
<dbReference type="GO" id="GO:0003677">
    <property type="term" value="F:DNA binding"/>
    <property type="evidence" value="ECO:0007669"/>
    <property type="project" value="UniProtKB-KW"/>
</dbReference>
<dbReference type="AlphaFoldDB" id="A0A497W5W0"/>
<gene>
    <name evidence="6" type="ORF">BCF46_1774</name>
</gene>
<keyword evidence="3" id="KW-0238">DNA-binding</keyword>
<evidence type="ECO:0000313" key="7">
    <source>
        <dbReference type="Proteomes" id="UP000269157"/>
    </source>
</evidence>
<comment type="caution">
    <text evidence="6">The sequence shown here is derived from an EMBL/GenBank/DDBJ whole genome shotgun (WGS) entry which is preliminary data.</text>
</comment>
<dbReference type="InterPro" id="IPR000847">
    <property type="entry name" value="LysR_HTH_N"/>
</dbReference>
<keyword evidence="2" id="KW-0805">Transcription regulation</keyword>
<evidence type="ECO:0000256" key="1">
    <source>
        <dbReference type="ARBA" id="ARBA00009437"/>
    </source>
</evidence>
<feature type="domain" description="HTH lysR-type" evidence="5">
    <location>
        <begin position="1"/>
        <end position="58"/>
    </location>
</feature>
<accession>A0A497W5W0</accession>
<dbReference type="Gene3D" id="3.40.190.10">
    <property type="entry name" value="Periplasmic binding protein-like II"/>
    <property type="match status" value="2"/>
</dbReference>
<protein>
    <submittedName>
        <fullName evidence="6">LysR family transcriptional regulator</fullName>
    </submittedName>
</protein>
<dbReference type="OrthoDB" id="9815174at2"/>
<dbReference type="InterPro" id="IPR036388">
    <property type="entry name" value="WH-like_DNA-bd_sf"/>
</dbReference>
<proteinExistence type="inferred from homology"/>
<dbReference type="PROSITE" id="PS50931">
    <property type="entry name" value="HTH_LYSR"/>
    <property type="match status" value="1"/>
</dbReference>
<comment type="similarity">
    <text evidence="1">Belongs to the LysR transcriptional regulatory family.</text>
</comment>
<organism evidence="6 7">
    <name type="scientific">Litoreibacter meonggei</name>
    <dbReference type="NCBI Taxonomy" id="1049199"/>
    <lineage>
        <taxon>Bacteria</taxon>
        <taxon>Pseudomonadati</taxon>
        <taxon>Pseudomonadota</taxon>
        <taxon>Alphaproteobacteria</taxon>
        <taxon>Rhodobacterales</taxon>
        <taxon>Roseobacteraceae</taxon>
        <taxon>Litoreibacter</taxon>
    </lineage>
</organism>
<dbReference type="EMBL" id="RCCE01000003">
    <property type="protein sequence ID" value="RLJ51560.1"/>
    <property type="molecule type" value="Genomic_DNA"/>
</dbReference>
<dbReference type="Gene3D" id="1.10.10.10">
    <property type="entry name" value="Winged helix-like DNA-binding domain superfamily/Winged helix DNA-binding domain"/>
    <property type="match status" value="1"/>
</dbReference>
<dbReference type="Pfam" id="PF00126">
    <property type="entry name" value="HTH_1"/>
    <property type="match status" value="1"/>
</dbReference>
<dbReference type="PANTHER" id="PTHR30346">
    <property type="entry name" value="TRANSCRIPTIONAL DUAL REGULATOR HCAR-RELATED"/>
    <property type="match status" value="1"/>
</dbReference>
<dbReference type="SUPFAM" id="SSF46785">
    <property type="entry name" value="Winged helix' DNA-binding domain"/>
    <property type="match status" value="1"/>
</dbReference>
<dbReference type="GO" id="GO:0003700">
    <property type="term" value="F:DNA-binding transcription factor activity"/>
    <property type="evidence" value="ECO:0007669"/>
    <property type="project" value="InterPro"/>
</dbReference>
<dbReference type="RefSeq" id="WP_121023371.1">
    <property type="nucleotide sequence ID" value="NZ_RCCE01000003.1"/>
</dbReference>
<evidence type="ECO:0000313" key="6">
    <source>
        <dbReference type="EMBL" id="RLJ51560.1"/>
    </source>
</evidence>
<dbReference type="PRINTS" id="PR00039">
    <property type="entry name" value="HTHLYSR"/>
</dbReference>
<dbReference type="InterPro" id="IPR036390">
    <property type="entry name" value="WH_DNA-bd_sf"/>
</dbReference>
<sequence>MDLRQLECFVAVAEELHFRKAGERLGLSQSALSDRISALEHELGLALFFRTTRQVSVTQAGADFLRDAKKILADVNRSISNAKQKSEEGMRLLRISGVDEAISMVLPVALVEFRKEFPKAALHILEISSSDQHAQELFNHRADIAFVRSQPTDDFLESTLLHAQPVVVAVSDANPLSRRKMLCAQDIVDEPIVGYPRHARPILHEMLWSGFRAINRQPNIVCEVIDKSTLLQFVTHGLGIGLAPAWVKEIAPPGVSFVPYENGDQRIELHIACRATGNSQLVTSFIEKVKMLFVEAPSDFHEFK</sequence>
<evidence type="ECO:0000259" key="5">
    <source>
        <dbReference type="PROSITE" id="PS50931"/>
    </source>
</evidence>
<keyword evidence="7" id="KW-1185">Reference proteome</keyword>
<dbReference type="InterPro" id="IPR005119">
    <property type="entry name" value="LysR_subst-bd"/>
</dbReference>
<evidence type="ECO:0000256" key="4">
    <source>
        <dbReference type="ARBA" id="ARBA00023163"/>
    </source>
</evidence>
<dbReference type="SUPFAM" id="SSF53850">
    <property type="entry name" value="Periplasmic binding protein-like II"/>
    <property type="match status" value="1"/>
</dbReference>
<keyword evidence="4" id="KW-0804">Transcription</keyword>
<evidence type="ECO:0000256" key="2">
    <source>
        <dbReference type="ARBA" id="ARBA00023015"/>
    </source>
</evidence>
<dbReference type="GO" id="GO:0032993">
    <property type="term" value="C:protein-DNA complex"/>
    <property type="evidence" value="ECO:0007669"/>
    <property type="project" value="TreeGrafter"/>
</dbReference>
<name>A0A497W5W0_9RHOB</name>
<dbReference type="Pfam" id="PF03466">
    <property type="entry name" value="LysR_substrate"/>
    <property type="match status" value="1"/>
</dbReference>
<dbReference type="FunFam" id="1.10.10.10:FF:000001">
    <property type="entry name" value="LysR family transcriptional regulator"/>
    <property type="match status" value="1"/>
</dbReference>